<gene>
    <name evidence="7" type="ORF">TVAG_108330</name>
</gene>
<reference evidence="7" key="2">
    <citation type="journal article" date="2007" name="Science">
        <title>Draft genome sequence of the sexually transmitted pathogen Trichomonas vaginalis.</title>
        <authorList>
            <person name="Carlton J.M."/>
            <person name="Hirt R.P."/>
            <person name="Silva J.C."/>
            <person name="Delcher A.L."/>
            <person name="Schatz M."/>
            <person name="Zhao Q."/>
            <person name="Wortman J.R."/>
            <person name="Bidwell S.L."/>
            <person name="Alsmark U.C.M."/>
            <person name="Besteiro S."/>
            <person name="Sicheritz-Ponten T."/>
            <person name="Noel C.J."/>
            <person name="Dacks J.B."/>
            <person name="Foster P.G."/>
            <person name="Simillion C."/>
            <person name="Van de Peer Y."/>
            <person name="Miranda-Saavedra D."/>
            <person name="Barton G.J."/>
            <person name="Westrop G.D."/>
            <person name="Mueller S."/>
            <person name="Dessi D."/>
            <person name="Fiori P.L."/>
            <person name="Ren Q."/>
            <person name="Paulsen I."/>
            <person name="Zhang H."/>
            <person name="Bastida-Corcuera F.D."/>
            <person name="Simoes-Barbosa A."/>
            <person name="Brown M.T."/>
            <person name="Hayes R.D."/>
            <person name="Mukherjee M."/>
            <person name="Okumura C.Y."/>
            <person name="Schneider R."/>
            <person name="Smith A.J."/>
            <person name="Vanacova S."/>
            <person name="Villalvazo M."/>
            <person name="Haas B.J."/>
            <person name="Pertea M."/>
            <person name="Feldblyum T.V."/>
            <person name="Utterback T.R."/>
            <person name="Shu C.L."/>
            <person name="Osoegawa K."/>
            <person name="de Jong P.J."/>
            <person name="Hrdy I."/>
            <person name="Horvathova L."/>
            <person name="Zubacova Z."/>
            <person name="Dolezal P."/>
            <person name="Malik S.B."/>
            <person name="Logsdon J.M. Jr."/>
            <person name="Henze K."/>
            <person name="Gupta A."/>
            <person name="Wang C.C."/>
            <person name="Dunne R.L."/>
            <person name="Upcroft J.A."/>
            <person name="Upcroft P."/>
            <person name="White O."/>
            <person name="Salzberg S.L."/>
            <person name="Tang P."/>
            <person name="Chiu C.-H."/>
            <person name="Lee Y.-S."/>
            <person name="Embley T.M."/>
            <person name="Coombs G.H."/>
            <person name="Mottram J.C."/>
            <person name="Tachezy J."/>
            <person name="Fraser-Liggett C.M."/>
            <person name="Johnson P.J."/>
        </authorList>
    </citation>
    <scope>NUCLEOTIDE SEQUENCE [LARGE SCALE GENOMIC DNA]</scope>
    <source>
        <strain evidence="7">G3</strain>
    </source>
</reference>
<protein>
    <recommendedName>
        <fullName evidence="9">Transmembrane protein</fullName>
    </recommendedName>
</protein>
<dbReference type="InParanoid" id="A2EQF7"/>
<dbReference type="EMBL" id="DS113457">
    <property type="protein sequence ID" value="EAY05099.1"/>
    <property type="molecule type" value="Genomic_DNA"/>
</dbReference>
<dbReference type="AlphaFoldDB" id="A2EQF7"/>
<reference evidence="7" key="1">
    <citation type="submission" date="2006-10" db="EMBL/GenBank/DDBJ databases">
        <authorList>
            <person name="Amadeo P."/>
            <person name="Zhao Q."/>
            <person name="Wortman J."/>
            <person name="Fraser-Liggett C."/>
            <person name="Carlton J."/>
        </authorList>
    </citation>
    <scope>NUCLEOTIDE SEQUENCE</scope>
    <source>
        <strain evidence="7">G3</strain>
    </source>
</reference>
<keyword evidence="4 6" id="KW-0472">Membrane</keyword>
<dbReference type="Proteomes" id="UP000001542">
    <property type="component" value="Unassembled WGS sequence"/>
</dbReference>
<name>A2EQF7_TRIV3</name>
<dbReference type="PANTHER" id="PTHR31733">
    <property type="entry name" value="RIBONUCLEASE KAPPA"/>
    <property type="match status" value="1"/>
</dbReference>
<keyword evidence="3 6" id="KW-1133">Transmembrane helix</keyword>
<dbReference type="RefSeq" id="XP_001317322.1">
    <property type="nucleotide sequence ID" value="XM_001317287.1"/>
</dbReference>
<feature type="transmembrane region" description="Helical" evidence="6">
    <location>
        <begin position="12"/>
        <end position="38"/>
    </location>
</feature>
<feature type="compositionally biased region" description="Basic and acidic residues" evidence="5">
    <location>
        <begin position="104"/>
        <end position="117"/>
    </location>
</feature>
<evidence type="ECO:0008006" key="9">
    <source>
        <dbReference type="Google" id="ProtNLM"/>
    </source>
</evidence>
<evidence type="ECO:0000256" key="3">
    <source>
        <dbReference type="ARBA" id="ARBA00022989"/>
    </source>
</evidence>
<evidence type="ECO:0000256" key="4">
    <source>
        <dbReference type="ARBA" id="ARBA00023136"/>
    </source>
</evidence>
<evidence type="ECO:0000256" key="5">
    <source>
        <dbReference type="SAM" id="MobiDB-lite"/>
    </source>
</evidence>
<feature type="region of interest" description="Disordered" evidence="5">
    <location>
        <begin position="104"/>
        <end position="126"/>
    </location>
</feature>
<dbReference type="GO" id="GO:0004521">
    <property type="term" value="F:RNA endonuclease activity"/>
    <property type="evidence" value="ECO:0000318"/>
    <property type="project" value="GO_Central"/>
</dbReference>
<dbReference type="KEGG" id="tva:4762965"/>
<evidence type="ECO:0000313" key="7">
    <source>
        <dbReference type="EMBL" id="EAY05099.1"/>
    </source>
</evidence>
<evidence type="ECO:0000256" key="6">
    <source>
        <dbReference type="SAM" id="Phobius"/>
    </source>
</evidence>
<keyword evidence="8" id="KW-1185">Reference proteome</keyword>
<dbReference type="OrthoDB" id="67317at2759"/>
<feature type="transmembrane region" description="Helical" evidence="6">
    <location>
        <begin position="58"/>
        <end position="80"/>
    </location>
</feature>
<evidence type="ECO:0000313" key="8">
    <source>
        <dbReference type="Proteomes" id="UP000001542"/>
    </source>
</evidence>
<evidence type="ECO:0000256" key="1">
    <source>
        <dbReference type="ARBA" id="ARBA00004141"/>
    </source>
</evidence>
<dbReference type="InterPro" id="IPR056552">
    <property type="entry name" value="Ribonucl_Kappa"/>
</dbReference>
<dbReference type="SMR" id="A2EQF7"/>
<evidence type="ECO:0000256" key="2">
    <source>
        <dbReference type="ARBA" id="ARBA00022692"/>
    </source>
</evidence>
<dbReference type="VEuPathDB" id="TrichDB:TVAG_108330"/>
<dbReference type="InterPro" id="IPR026770">
    <property type="entry name" value="RNase_K"/>
</dbReference>
<accession>A2EQF7</accession>
<keyword evidence="2 6" id="KW-0812">Transmembrane</keyword>
<dbReference type="Pfam" id="PF23489">
    <property type="entry name" value="V-ATPase_su_f"/>
    <property type="match status" value="1"/>
</dbReference>
<dbReference type="VEuPathDB" id="TrichDB:TVAGG3_0214520"/>
<dbReference type="GO" id="GO:0016020">
    <property type="term" value="C:membrane"/>
    <property type="evidence" value="ECO:0007669"/>
    <property type="project" value="UniProtKB-SubCell"/>
</dbReference>
<sequence length="126" mass="14185">MTNCCVRCYTSVGCAACYVVISVWGIVMLGIMAILFGIDKAGTIGDLNPHHTRKDNTKTLWINVIIYFIVCILSSISLCYRLKHPFEDDKANEEVDEIEEMLKNAPEEEQKKSENAKSVEQPLNSK</sequence>
<organism evidence="7 8">
    <name type="scientific">Trichomonas vaginalis (strain ATCC PRA-98 / G3)</name>
    <dbReference type="NCBI Taxonomy" id="412133"/>
    <lineage>
        <taxon>Eukaryota</taxon>
        <taxon>Metamonada</taxon>
        <taxon>Parabasalia</taxon>
        <taxon>Trichomonadida</taxon>
        <taxon>Trichomonadidae</taxon>
        <taxon>Trichomonas</taxon>
    </lineage>
</organism>
<comment type="subcellular location">
    <subcellularLocation>
        <location evidence="1">Membrane</location>
        <topology evidence="1">Multi-pass membrane protein</topology>
    </subcellularLocation>
</comment>
<proteinExistence type="predicted"/>